<evidence type="ECO:0000313" key="2">
    <source>
        <dbReference type="EMBL" id="PTA67232.1"/>
    </source>
</evidence>
<feature type="signal peptide" evidence="1">
    <location>
        <begin position="1"/>
        <end position="17"/>
    </location>
</feature>
<comment type="caution">
    <text evidence="2">The sequence shown here is derived from an EMBL/GenBank/DDBJ whole genome shotgun (WGS) entry which is preliminary data.</text>
</comment>
<dbReference type="RefSeq" id="WP_146160702.1">
    <property type="nucleotide sequence ID" value="NZ_PYSV01000014.1"/>
</dbReference>
<proteinExistence type="predicted"/>
<name>A0A2T3W5T7_9DEIO</name>
<evidence type="ECO:0008006" key="4">
    <source>
        <dbReference type="Google" id="ProtNLM"/>
    </source>
</evidence>
<organism evidence="2 3">
    <name type="scientific">Deinococcus arcticus</name>
    <dbReference type="NCBI Taxonomy" id="2136176"/>
    <lineage>
        <taxon>Bacteria</taxon>
        <taxon>Thermotogati</taxon>
        <taxon>Deinococcota</taxon>
        <taxon>Deinococci</taxon>
        <taxon>Deinococcales</taxon>
        <taxon>Deinococcaceae</taxon>
        <taxon>Deinococcus</taxon>
    </lineage>
</organism>
<keyword evidence="1" id="KW-0732">Signal</keyword>
<sequence length="167" mass="18205">MRSLVLSLLLACGWAGATPLLGTKASFADSSFCKVYACRLVGKDALGAGLSEWRYVINGERGREPYAPPQVVSVLRQNDRIISAQWVAGAQDTVLYPSSYGTQMATLLIRTLTGKAPTAEKLFDLNDRCEVATPKPHTIAWGAYRLSCLLSAEFAGAWRFSLRVHLP</sequence>
<feature type="chain" id="PRO_5015767978" description="DUF3455 domain-containing protein" evidence="1">
    <location>
        <begin position="18"/>
        <end position="167"/>
    </location>
</feature>
<dbReference type="Proteomes" id="UP000240317">
    <property type="component" value="Unassembled WGS sequence"/>
</dbReference>
<reference evidence="2 3" key="1">
    <citation type="submission" date="2018-03" db="EMBL/GenBank/DDBJ databases">
        <title>Draft genome of Deinococcus sp. OD32.</title>
        <authorList>
            <person name="Wang X.-P."/>
            <person name="Du Z.-J."/>
        </authorList>
    </citation>
    <scope>NUCLEOTIDE SEQUENCE [LARGE SCALE GENOMIC DNA]</scope>
    <source>
        <strain evidence="2 3">OD32</strain>
    </source>
</reference>
<protein>
    <recommendedName>
        <fullName evidence="4">DUF3455 domain-containing protein</fullName>
    </recommendedName>
</protein>
<dbReference type="EMBL" id="PYSV01000014">
    <property type="protein sequence ID" value="PTA67232.1"/>
    <property type="molecule type" value="Genomic_DNA"/>
</dbReference>
<dbReference type="AlphaFoldDB" id="A0A2T3W5T7"/>
<evidence type="ECO:0000256" key="1">
    <source>
        <dbReference type="SAM" id="SignalP"/>
    </source>
</evidence>
<evidence type="ECO:0000313" key="3">
    <source>
        <dbReference type="Proteomes" id="UP000240317"/>
    </source>
</evidence>
<keyword evidence="3" id="KW-1185">Reference proteome</keyword>
<gene>
    <name evidence="2" type="ORF">C8263_14150</name>
</gene>
<accession>A0A2T3W5T7</accession>
<dbReference type="OrthoDB" id="70437at2"/>